<reference evidence="7 8" key="1">
    <citation type="submission" date="2024-10" db="EMBL/GenBank/DDBJ databases">
        <title>Updated reference genomes for cyclostephanoid diatoms.</title>
        <authorList>
            <person name="Roberts W.R."/>
            <person name="Alverson A.J."/>
        </authorList>
    </citation>
    <scope>NUCLEOTIDE SEQUENCE [LARGE SCALE GENOMIC DNA]</scope>
    <source>
        <strain evidence="7 8">AJA010-31</strain>
    </source>
</reference>
<keyword evidence="3" id="KW-0378">Hydrolase</keyword>
<evidence type="ECO:0000259" key="6">
    <source>
        <dbReference type="PROSITE" id="PS50600"/>
    </source>
</evidence>
<keyword evidence="2" id="KW-0645">Protease</keyword>
<evidence type="ECO:0000256" key="2">
    <source>
        <dbReference type="ARBA" id="ARBA00022670"/>
    </source>
</evidence>
<dbReference type="Gene3D" id="3.40.395.10">
    <property type="entry name" value="Adenoviral Proteinase, Chain A"/>
    <property type="match status" value="1"/>
</dbReference>
<dbReference type="GO" id="GO:0006508">
    <property type="term" value="P:proteolysis"/>
    <property type="evidence" value="ECO:0007669"/>
    <property type="project" value="UniProtKB-KW"/>
</dbReference>
<dbReference type="EMBL" id="JALLPJ020000126">
    <property type="protein sequence ID" value="KAL3801682.1"/>
    <property type="molecule type" value="Genomic_DNA"/>
</dbReference>
<gene>
    <name evidence="7" type="ORF">ACHAWO_010776</name>
</gene>
<accession>A0ABD3QNP4</accession>
<dbReference type="GO" id="GO:0008234">
    <property type="term" value="F:cysteine-type peptidase activity"/>
    <property type="evidence" value="ECO:0007669"/>
    <property type="project" value="UniProtKB-KW"/>
</dbReference>
<feature type="domain" description="Ubiquitin-like protease family profile" evidence="6">
    <location>
        <begin position="484"/>
        <end position="695"/>
    </location>
</feature>
<comment type="similarity">
    <text evidence="1">Belongs to the peptidase C48 family.</text>
</comment>
<keyword evidence="4" id="KW-0788">Thiol protease</keyword>
<dbReference type="PROSITE" id="PS50600">
    <property type="entry name" value="ULP_PROTEASE"/>
    <property type="match status" value="1"/>
</dbReference>
<evidence type="ECO:0000256" key="3">
    <source>
        <dbReference type="ARBA" id="ARBA00022801"/>
    </source>
</evidence>
<dbReference type="Pfam" id="PF02902">
    <property type="entry name" value="Peptidase_C48"/>
    <property type="match status" value="1"/>
</dbReference>
<evidence type="ECO:0000313" key="8">
    <source>
        <dbReference type="Proteomes" id="UP001530400"/>
    </source>
</evidence>
<keyword evidence="8" id="KW-1185">Reference proteome</keyword>
<evidence type="ECO:0000256" key="4">
    <source>
        <dbReference type="ARBA" id="ARBA00022807"/>
    </source>
</evidence>
<evidence type="ECO:0000313" key="7">
    <source>
        <dbReference type="EMBL" id="KAL3801682.1"/>
    </source>
</evidence>
<dbReference type="PANTHER" id="PTHR12606">
    <property type="entry name" value="SENTRIN/SUMO-SPECIFIC PROTEASE"/>
    <property type="match status" value="1"/>
</dbReference>
<proteinExistence type="inferred from homology"/>
<dbReference type="SUPFAM" id="SSF54001">
    <property type="entry name" value="Cysteine proteinases"/>
    <property type="match status" value="1"/>
</dbReference>
<dbReference type="InterPro" id="IPR003653">
    <property type="entry name" value="Peptidase_C48_C"/>
</dbReference>
<evidence type="ECO:0000256" key="5">
    <source>
        <dbReference type="SAM" id="MobiDB-lite"/>
    </source>
</evidence>
<dbReference type="InterPro" id="IPR038765">
    <property type="entry name" value="Papain-like_cys_pep_sf"/>
</dbReference>
<name>A0ABD3QNP4_9STRA</name>
<feature type="region of interest" description="Disordered" evidence="5">
    <location>
        <begin position="119"/>
        <end position="138"/>
    </location>
</feature>
<dbReference type="PANTHER" id="PTHR12606:SF1">
    <property type="entry name" value="UBIQUITIN-LIKE-SPECIFIC PROTEASE 1A"/>
    <property type="match status" value="1"/>
</dbReference>
<sequence length="726" mass="82014">MTILKYRQLEQRLKFLQPDSPEKKWSKPVSLLSLSTHSGDLKWGQHTSKKHERQNIRSTGYYANVMGSPRGDVELADFSNNNNRPSSLQTPRVFSPVRKSIGFEEKSKSIVSPVLKPRSTTNALASPQTPQRSTPVRSISPIDNKMYISPITKRHMRQSIQKHGFPLTVANMAYCLLHSKPVLNSILDSTHCNNEGELMGGLMDGLMTISLSEEESDRDTVRRQKCEGYKAALGGFVTRGNDDFVSCWEECEVVLGEVFLWSGGGRIMDDLELDEEKKEEEGDIEVAPAAAVTDALSAVGGQAATSAAIQNKQTSSAVITLASTTTPIKRSKKRYMQAITKVLPKKARPSLAKVKSKQIQSQKKKKEPCHLSLDNFRKMIENKVGPSKWNRVFNRPHHLTSPSSVIQEHEAKLYAQIESLEKSRPASSVDDVLARLQQEEQARQASERASSLLRPLTTEEESIVQNALYGIGPPNDILASQDADSVQRSSMQRLQPGQWLNDEIINYFLKNCLAKRDEKLCASQPGRKRSHFFNSYFVQTLFDEKNNNAALRGKYAYKNVKRWSKKVPGKDVFNLMYIFCPINVDNMHWTSAVIFMEEKKIQYFDSMGGTEMNKLEGLLEYLKDEWRAKKGGEMDVSGWRLVECTPDTPQQKNGELFCCLDCCDELLHELTLFILFGITLGYDCGVFTCMFSDFISNDCPLVFDQRHVNQCRERIALSIMKNCAIE</sequence>
<dbReference type="Proteomes" id="UP001530400">
    <property type="component" value="Unassembled WGS sequence"/>
</dbReference>
<organism evidence="7 8">
    <name type="scientific">Cyclotella atomus</name>
    <dbReference type="NCBI Taxonomy" id="382360"/>
    <lineage>
        <taxon>Eukaryota</taxon>
        <taxon>Sar</taxon>
        <taxon>Stramenopiles</taxon>
        <taxon>Ochrophyta</taxon>
        <taxon>Bacillariophyta</taxon>
        <taxon>Coscinodiscophyceae</taxon>
        <taxon>Thalassiosirophycidae</taxon>
        <taxon>Stephanodiscales</taxon>
        <taxon>Stephanodiscaceae</taxon>
        <taxon>Cyclotella</taxon>
    </lineage>
</organism>
<feature type="compositionally biased region" description="Polar residues" evidence="5">
    <location>
        <begin position="119"/>
        <end position="137"/>
    </location>
</feature>
<dbReference type="AlphaFoldDB" id="A0ABD3QNP4"/>
<protein>
    <recommendedName>
        <fullName evidence="6">Ubiquitin-like protease family profile domain-containing protein</fullName>
    </recommendedName>
</protein>
<evidence type="ECO:0000256" key="1">
    <source>
        <dbReference type="ARBA" id="ARBA00005234"/>
    </source>
</evidence>
<comment type="caution">
    <text evidence="7">The sequence shown here is derived from an EMBL/GenBank/DDBJ whole genome shotgun (WGS) entry which is preliminary data.</text>
</comment>